<dbReference type="EMBL" id="QUAB01000048">
    <property type="protein sequence ID" value="REJ03950.1"/>
    <property type="molecule type" value="Genomic_DNA"/>
</dbReference>
<evidence type="ECO:0000256" key="4">
    <source>
        <dbReference type="ARBA" id="ARBA00012670"/>
    </source>
</evidence>
<dbReference type="PANTHER" id="PTHR43576">
    <property type="entry name" value="ALPHA-L-ARABINOFURANOSIDASE C-RELATED"/>
    <property type="match status" value="1"/>
</dbReference>
<dbReference type="SUPFAM" id="SSF51011">
    <property type="entry name" value="Glycosyl hydrolase domain"/>
    <property type="match status" value="1"/>
</dbReference>
<dbReference type="GO" id="GO:0046556">
    <property type="term" value="F:alpha-L-arabinofuranosidase activity"/>
    <property type="evidence" value="ECO:0007669"/>
    <property type="project" value="UniProtKB-EC"/>
</dbReference>
<accession>A0A371NP58</accession>
<evidence type="ECO:0000256" key="2">
    <source>
        <dbReference type="ARBA" id="ARBA00007186"/>
    </source>
</evidence>
<keyword evidence="10" id="KW-1185">Reference proteome</keyword>
<name>A0A371NP58_9MICO</name>
<feature type="domain" description="Alpha-L-arabinofuranosidase C-terminal" evidence="8">
    <location>
        <begin position="291"/>
        <end position="471"/>
    </location>
</feature>
<dbReference type="Pfam" id="PF06964">
    <property type="entry name" value="Alpha-L-AF_C"/>
    <property type="match status" value="1"/>
</dbReference>
<dbReference type="InterPro" id="IPR013780">
    <property type="entry name" value="Glyco_hydro_b"/>
</dbReference>
<proteinExistence type="inferred from homology"/>
<evidence type="ECO:0000256" key="6">
    <source>
        <dbReference type="ARBA" id="ARBA00023277"/>
    </source>
</evidence>
<dbReference type="Gene3D" id="2.60.40.1180">
    <property type="entry name" value="Golgi alpha-mannosidase II"/>
    <property type="match status" value="1"/>
</dbReference>
<evidence type="ECO:0000313" key="10">
    <source>
        <dbReference type="Proteomes" id="UP000262172"/>
    </source>
</evidence>
<evidence type="ECO:0000256" key="3">
    <source>
        <dbReference type="ARBA" id="ARBA00011165"/>
    </source>
</evidence>
<evidence type="ECO:0000256" key="7">
    <source>
        <dbReference type="ARBA" id="ARBA00023295"/>
    </source>
</evidence>
<keyword evidence="7" id="KW-0326">Glycosidase</keyword>
<comment type="catalytic activity">
    <reaction evidence="1">
        <text>Hydrolysis of terminal non-reducing alpha-L-arabinofuranoside residues in alpha-L-arabinosides.</text>
        <dbReference type="EC" id="3.2.1.55"/>
    </reaction>
</comment>
<evidence type="ECO:0000256" key="1">
    <source>
        <dbReference type="ARBA" id="ARBA00001462"/>
    </source>
</evidence>
<gene>
    <name evidence="9" type="ORF">DY023_16685</name>
</gene>
<dbReference type="RefSeq" id="WP_116243470.1">
    <property type="nucleotide sequence ID" value="NZ_QUAB01000048.1"/>
</dbReference>
<comment type="similarity">
    <text evidence="2">Belongs to the glycosyl hydrolase 51 family.</text>
</comment>
<keyword evidence="5" id="KW-0378">Hydrolase</keyword>
<comment type="caution">
    <text evidence="9">The sequence shown here is derived from an EMBL/GenBank/DDBJ whole genome shotgun (WGS) entry which is preliminary data.</text>
</comment>
<dbReference type="Gene3D" id="3.20.20.80">
    <property type="entry name" value="Glycosidases"/>
    <property type="match status" value="1"/>
</dbReference>
<dbReference type="PANTHER" id="PTHR43576:SF2">
    <property type="entry name" value="INTRACELLULAR EXO-ALPHA-L-ARABINOFURANOSIDASE 2"/>
    <property type="match status" value="1"/>
</dbReference>
<dbReference type="GO" id="GO:0000272">
    <property type="term" value="P:polysaccharide catabolic process"/>
    <property type="evidence" value="ECO:0007669"/>
    <property type="project" value="TreeGrafter"/>
</dbReference>
<dbReference type="SUPFAM" id="SSF51445">
    <property type="entry name" value="(Trans)glycosidases"/>
    <property type="match status" value="1"/>
</dbReference>
<protein>
    <recommendedName>
        <fullName evidence="4">non-reducing end alpha-L-arabinofuranosidase</fullName>
        <ecNumber evidence="4">3.2.1.55</ecNumber>
    </recommendedName>
</protein>
<dbReference type="Proteomes" id="UP000262172">
    <property type="component" value="Unassembled WGS sequence"/>
</dbReference>
<evidence type="ECO:0000259" key="8">
    <source>
        <dbReference type="SMART" id="SM00813"/>
    </source>
</evidence>
<evidence type="ECO:0000313" key="9">
    <source>
        <dbReference type="EMBL" id="REJ03950.1"/>
    </source>
</evidence>
<keyword evidence="6" id="KW-0119">Carbohydrate metabolism</keyword>
<dbReference type="InterPro" id="IPR010720">
    <property type="entry name" value="Alpha-L-AF_C"/>
</dbReference>
<dbReference type="InterPro" id="IPR055235">
    <property type="entry name" value="ASD1_cat"/>
</dbReference>
<sequence length="481" mass="53873">MITAAPSPLAPVIDRRIYGQFAEHLGRGIYEGLWVGTDSPIPNRNGLRTDAIDALRAIKVPVVRWPGGCFADEYHWLKGVGHQRGAMVNTHWGGVVDPNEFGTHEYFELLNQLDAEAYINGNVGSGAVAEMQDWIEYMTLDSHTEMAELRKRHGREQPWKVQFFGVGNESWGCGGNMTSLHYANLYRQYQTYVRNYGDNRITKVACGANADDYEWTDVVMARAAEHMDALSLHYYTLPTGEWDVKGAAIGFGDADWYETIRRTLMMDTLLTRHGQLMDRHDPAKRVGLYVDEWGTWYDVEQGTNPGFLYQQNTMRDAVVAALNFNVFHRHADRVRMTNIAQMVNVLQAMLLTDGERMLKTPTYHAFALYTDHHDATSVPVRGVLPAHTDLTLSHRDGAYTASAVNYGLDRQAEIEIVLPGAIGELLRSDILTAEQADAHNTFEAPDAVAITGFDAVRIAGDRMTLTLPPRSIVTVRGRVAE</sequence>
<dbReference type="Pfam" id="PF22848">
    <property type="entry name" value="ASD1_dom"/>
    <property type="match status" value="1"/>
</dbReference>
<dbReference type="GO" id="GO:0046373">
    <property type="term" value="P:L-arabinose metabolic process"/>
    <property type="evidence" value="ECO:0007669"/>
    <property type="project" value="InterPro"/>
</dbReference>
<organism evidence="9 10">
    <name type="scientific">Microbacterium bovistercoris</name>
    <dbReference type="NCBI Taxonomy" id="2293570"/>
    <lineage>
        <taxon>Bacteria</taxon>
        <taxon>Bacillati</taxon>
        <taxon>Actinomycetota</taxon>
        <taxon>Actinomycetes</taxon>
        <taxon>Micrococcales</taxon>
        <taxon>Microbacteriaceae</taxon>
        <taxon>Microbacterium</taxon>
    </lineage>
</organism>
<evidence type="ECO:0000256" key="5">
    <source>
        <dbReference type="ARBA" id="ARBA00022801"/>
    </source>
</evidence>
<comment type="subunit">
    <text evidence="3">Homohexamer; trimer of dimers.</text>
</comment>
<dbReference type="OrthoDB" id="9758333at2"/>
<dbReference type="AlphaFoldDB" id="A0A371NP58"/>
<dbReference type="SMART" id="SM00813">
    <property type="entry name" value="Alpha-L-AF_C"/>
    <property type="match status" value="1"/>
</dbReference>
<reference evidence="9 10" key="1">
    <citation type="submission" date="2018-08" db="EMBL/GenBank/DDBJ databases">
        <title>Isolation, diversity and antifungal activity of Actinobacteria from cow dung.</title>
        <authorList>
            <person name="Ling L."/>
        </authorList>
    </citation>
    <scope>NUCLEOTIDE SEQUENCE [LARGE SCALE GENOMIC DNA]</scope>
    <source>
        <strain evidence="9 10">NEAU-LLE</strain>
    </source>
</reference>
<dbReference type="InterPro" id="IPR017853">
    <property type="entry name" value="GH"/>
</dbReference>
<dbReference type="EC" id="3.2.1.55" evidence="4"/>